<feature type="transmembrane region" description="Helical" evidence="7">
    <location>
        <begin position="81"/>
        <end position="102"/>
    </location>
</feature>
<keyword evidence="2 7" id="KW-0813">Transport</keyword>
<evidence type="ECO:0000313" key="9">
    <source>
        <dbReference type="EMBL" id="MBB6637637.1"/>
    </source>
</evidence>
<proteinExistence type="inferred from homology"/>
<dbReference type="InterPro" id="IPR051393">
    <property type="entry name" value="ABC_transporter_permease"/>
</dbReference>
<evidence type="ECO:0000256" key="3">
    <source>
        <dbReference type="ARBA" id="ARBA00022475"/>
    </source>
</evidence>
<dbReference type="InterPro" id="IPR000515">
    <property type="entry name" value="MetI-like"/>
</dbReference>
<reference evidence="9 10" key="1">
    <citation type="submission" date="2020-08" db="EMBL/GenBank/DDBJ databases">
        <title>Cohnella phylogeny.</title>
        <authorList>
            <person name="Dunlap C."/>
        </authorList>
    </citation>
    <scope>NUCLEOTIDE SEQUENCE [LARGE SCALE GENOMIC DNA]</scope>
    <source>
        <strain evidence="9 10">DSM 25241</strain>
    </source>
</reference>
<keyword evidence="4 7" id="KW-0812">Transmembrane</keyword>
<accession>A0A841T709</accession>
<evidence type="ECO:0000256" key="7">
    <source>
        <dbReference type="RuleBase" id="RU363032"/>
    </source>
</evidence>
<organism evidence="9 10">
    <name type="scientific">Cohnella thailandensis</name>
    <dbReference type="NCBI Taxonomy" id="557557"/>
    <lineage>
        <taxon>Bacteria</taxon>
        <taxon>Bacillati</taxon>
        <taxon>Bacillota</taxon>
        <taxon>Bacilli</taxon>
        <taxon>Bacillales</taxon>
        <taxon>Paenibacillaceae</taxon>
        <taxon>Cohnella</taxon>
    </lineage>
</organism>
<evidence type="ECO:0000313" key="10">
    <source>
        <dbReference type="Proteomes" id="UP000535838"/>
    </source>
</evidence>
<dbReference type="Pfam" id="PF00528">
    <property type="entry name" value="BPD_transp_1"/>
    <property type="match status" value="1"/>
</dbReference>
<dbReference type="CDD" id="cd06261">
    <property type="entry name" value="TM_PBP2"/>
    <property type="match status" value="1"/>
</dbReference>
<feature type="transmembrane region" description="Helical" evidence="7">
    <location>
        <begin position="20"/>
        <end position="44"/>
    </location>
</feature>
<keyword evidence="6 7" id="KW-0472">Membrane</keyword>
<feature type="transmembrane region" description="Helical" evidence="7">
    <location>
        <begin position="114"/>
        <end position="135"/>
    </location>
</feature>
<evidence type="ECO:0000256" key="4">
    <source>
        <dbReference type="ARBA" id="ARBA00022692"/>
    </source>
</evidence>
<gene>
    <name evidence="9" type="ORF">H7B67_26235</name>
</gene>
<dbReference type="Proteomes" id="UP000535838">
    <property type="component" value="Unassembled WGS sequence"/>
</dbReference>
<dbReference type="PANTHER" id="PTHR30193:SF37">
    <property type="entry name" value="INNER MEMBRANE ABC TRANSPORTER PERMEASE PROTEIN YCJO"/>
    <property type="match status" value="1"/>
</dbReference>
<dbReference type="SUPFAM" id="SSF161098">
    <property type="entry name" value="MetI-like"/>
    <property type="match status" value="1"/>
</dbReference>
<evidence type="ECO:0000256" key="6">
    <source>
        <dbReference type="ARBA" id="ARBA00023136"/>
    </source>
</evidence>
<dbReference type="PANTHER" id="PTHR30193">
    <property type="entry name" value="ABC TRANSPORTER PERMEASE PROTEIN"/>
    <property type="match status" value="1"/>
</dbReference>
<comment type="subcellular location">
    <subcellularLocation>
        <location evidence="1 7">Cell membrane</location>
        <topology evidence="1 7">Multi-pass membrane protein</topology>
    </subcellularLocation>
</comment>
<dbReference type="RefSeq" id="WP_185122847.1">
    <property type="nucleotide sequence ID" value="NZ_JACJVQ010000024.1"/>
</dbReference>
<dbReference type="EMBL" id="JACJVQ010000024">
    <property type="protein sequence ID" value="MBB6637637.1"/>
    <property type="molecule type" value="Genomic_DNA"/>
</dbReference>
<protein>
    <submittedName>
        <fullName evidence="9">Sugar ABC transporter permease</fullName>
    </submittedName>
</protein>
<evidence type="ECO:0000256" key="2">
    <source>
        <dbReference type="ARBA" id="ARBA00022448"/>
    </source>
</evidence>
<feature type="transmembrane region" description="Helical" evidence="7">
    <location>
        <begin position="162"/>
        <end position="188"/>
    </location>
</feature>
<evidence type="ECO:0000256" key="1">
    <source>
        <dbReference type="ARBA" id="ARBA00004651"/>
    </source>
</evidence>
<keyword evidence="3" id="KW-1003">Cell membrane</keyword>
<keyword evidence="5 7" id="KW-1133">Transmembrane helix</keyword>
<evidence type="ECO:0000259" key="8">
    <source>
        <dbReference type="PROSITE" id="PS50928"/>
    </source>
</evidence>
<dbReference type="PROSITE" id="PS50928">
    <property type="entry name" value="ABC_TM1"/>
    <property type="match status" value="1"/>
</dbReference>
<dbReference type="GO" id="GO:0005886">
    <property type="term" value="C:plasma membrane"/>
    <property type="evidence" value="ECO:0007669"/>
    <property type="project" value="UniProtKB-SubCell"/>
</dbReference>
<keyword evidence="10" id="KW-1185">Reference proteome</keyword>
<name>A0A841T709_9BACL</name>
<feature type="transmembrane region" description="Helical" evidence="7">
    <location>
        <begin position="272"/>
        <end position="296"/>
    </location>
</feature>
<comment type="similarity">
    <text evidence="7">Belongs to the binding-protein-dependent transport system permease family.</text>
</comment>
<feature type="domain" description="ABC transmembrane type-1" evidence="8">
    <location>
        <begin position="77"/>
        <end position="291"/>
    </location>
</feature>
<dbReference type="Gene3D" id="1.10.3720.10">
    <property type="entry name" value="MetI-like"/>
    <property type="match status" value="1"/>
</dbReference>
<evidence type="ECO:0000256" key="5">
    <source>
        <dbReference type="ARBA" id="ARBA00022989"/>
    </source>
</evidence>
<dbReference type="InterPro" id="IPR035906">
    <property type="entry name" value="MetI-like_sf"/>
</dbReference>
<sequence length="303" mass="33997">MTKSFKNALRVWNRPDRAAYLFIAPALAILFLFTVVPLLATLVISTLDMDVFLQVKGFVGFDHFSALFRDERLLDAALHTIYFAGVEVPLQIALALLIAVYVSKNTRFRKFLRSVYFVPSICSFTAIGILASFLLDPQTGVYPNYLTHLGLPRLEFFRDPTWAMPSVILLTVWRSFGYSMIILVAGIQSIPDSYYEAAQLDGASKPRQFFSITVPMLMPALSFTVITTMIAALQVFDQIFVTTQGGPLNKTETIVGYIYNTGFQMAPYDLGYASAISVMLFVLIMAITLVMNQYFLRKESDMA</sequence>
<feature type="transmembrane region" description="Helical" evidence="7">
    <location>
        <begin position="209"/>
        <end position="233"/>
    </location>
</feature>
<dbReference type="AlphaFoldDB" id="A0A841T709"/>
<dbReference type="GO" id="GO:0055085">
    <property type="term" value="P:transmembrane transport"/>
    <property type="evidence" value="ECO:0007669"/>
    <property type="project" value="InterPro"/>
</dbReference>
<comment type="caution">
    <text evidence="9">The sequence shown here is derived from an EMBL/GenBank/DDBJ whole genome shotgun (WGS) entry which is preliminary data.</text>
</comment>